<evidence type="ECO:0000256" key="1">
    <source>
        <dbReference type="SAM" id="MobiDB-lite"/>
    </source>
</evidence>
<evidence type="ECO:0008006" key="5">
    <source>
        <dbReference type="Google" id="ProtNLM"/>
    </source>
</evidence>
<dbReference type="STRING" id="428993.SAMN06296058_1140"/>
<protein>
    <recommendedName>
        <fullName evidence="5">Lipoprotein</fullName>
    </recommendedName>
</protein>
<evidence type="ECO:0000313" key="3">
    <source>
        <dbReference type="EMBL" id="SKC55719.1"/>
    </source>
</evidence>
<dbReference type="RefSeq" id="WP_079723472.1">
    <property type="nucleotide sequence ID" value="NZ_BMCL01000002.1"/>
</dbReference>
<feature type="region of interest" description="Disordered" evidence="1">
    <location>
        <begin position="29"/>
        <end position="79"/>
    </location>
</feature>
<organism evidence="3 4">
    <name type="scientific">Pseudoxanthomonas indica</name>
    <dbReference type="NCBI Taxonomy" id="428993"/>
    <lineage>
        <taxon>Bacteria</taxon>
        <taxon>Pseudomonadati</taxon>
        <taxon>Pseudomonadota</taxon>
        <taxon>Gammaproteobacteria</taxon>
        <taxon>Lysobacterales</taxon>
        <taxon>Lysobacteraceae</taxon>
        <taxon>Pseudoxanthomonas</taxon>
    </lineage>
</organism>
<sequence length="204" mass="21452">MKRLQSKFFIALITVLALAACKPAAESQTPVAEAPPATDAPAPAAADPAPPAAGEQQPIADTHGGAAEPTPQAQGETDDHTAVNQTISQVLGDAAPYEKAILAFQQAVAQKDAATVASMIDFPFKTHVDNRPATIADASEFIAKYGQIVSPQVAEAITRQRYSDLFVNQKGVMFGSGEAWLNGVCRDDKCEKVEVRVVALQPGQ</sequence>
<keyword evidence="2" id="KW-0732">Signal</keyword>
<dbReference type="Proteomes" id="UP000190341">
    <property type="component" value="Unassembled WGS sequence"/>
</dbReference>
<accession>A0A1T5JWT8</accession>
<name>A0A1T5JWT8_9GAMM</name>
<feature type="compositionally biased region" description="Low complexity" evidence="1">
    <location>
        <begin position="29"/>
        <end position="47"/>
    </location>
</feature>
<keyword evidence="4" id="KW-1185">Reference proteome</keyword>
<evidence type="ECO:0000313" key="4">
    <source>
        <dbReference type="Proteomes" id="UP000190341"/>
    </source>
</evidence>
<dbReference type="AlphaFoldDB" id="A0A1T5JWT8"/>
<dbReference type="EMBL" id="FUZV01000001">
    <property type="protein sequence ID" value="SKC55719.1"/>
    <property type="molecule type" value="Genomic_DNA"/>
</dbReference>
<dbReference type="OrthoDB" id="5455653at2"/>
<proteinExistence type="predicted"/>
<dbReference type="PROSITE" id="PS51257">
    <property type="entry name" value="PROKAR_LIPOPROTEIN"/>
    <property type="match status" value="1"/>
</dbReference>
<evidence type="ECO:0000256" key="2">
    <source>
        <dbReference type="SAM" id="SignalP"/>
    </source>
</evidence>
<gene>
    <name evidence="3" type="ORF">SAMN06296058_1140</name>
</gene>
<reference evidence="3 4" key="1">
    <citation type="submission" date="2017-02" db="EMBL/GenBank/DDBJ databases">
        <authorList>
            <person name="Peterson S.W."/>
        </authorList>
    </citation>
    <scope>NUCLEOTIDE SEQUENCE [LARGE SCALE GENOMIC DNA]</scope>
    <source>
        <strain evidence="3 4">P15</strain>
    </source>
</reference>
<feature type="signal peptide" evidence="2">
    <location>
        <begin position="1"/>
        <end position="19"/>
    </location>
</feature>
<feature type="chain" id="PRO_5013115132" description="Lipoprotein" evidence="2">
    <location>
        <begin position="20"/>
        <end position="204"/>
    </location>
</feature>